<dbReference type="Gene3D" id="3.40.50.300">
    <property type="entry name" value="P-loop containing nucleotide triphosphate hydrolases"/>
    <property type="match status" value="1"/>
</dbReference>
<dbReference type="InterPro" id="IPR027417">
    <property type="entry name" value="P-loop_NTPase"/>
</dbReference>
<dbReference type="EMBL" id="CP042908">
    <property type="protein sequence ID" value="QIB90125.1"/>
    <property type="molecule type" value="Genomic_DNA"/>
</dbReference>
<name>A0A6C0VG34_METMZ</name>
<gene>
    <name evidence="2" type="ORF">FQU78_02815</name>
</gene>
<dbReference type="InterPro" id="IPR050678">
    <property type="entry name" value="DNA_Partitioning_ATPase"/>
</dbReference>
<dbReference type="InterPro" id="IPR025669">
    <property type="entry name" value="AAA_dom"/>
</dbReference>
<organism evidence="2 3">
    <name type="scientific">Methanosarcina mazei</name>
    <name type="common">Methanosarcina frisia</name>
    <dbReference type="NCBI Taxonomy" id="2209"/>
    <lineage>
        <taxon>Archaea</taxon>
        <taxon>Methanobacteriati</taxon>
        <taxon>Methanobacteriota</taxon>
        <taxon>Stenosarchaea group</taxon>
        <taxon>Methanomicrobia</taxon>
        <taxon>Methanosarcinales</taxon>
        <taxon>Methanosarcinaceae</taxon>
        <taxon>Methanosarcina</taxon>
    </lineage>
</organism>
<reference evidence="2 3" key="1">
    <citation type="journal article" date="2020" name="Environ. Microbiol. Rep.">
        <title>Redox cycling of Fe(II) and Fe(III) in magnetite accelerates aceticlastic methanogenesis by Methanosarcina mazei.</title>
        <authorList>
            <person name="Wang H."/>
            <person name="Byrne J.M."/>
            <person name="Liu P."/>
            <person name="Liu J."/>
            <person name="Dong X."/>
            <person name="Lu Y."/>
        </authorList>
    </citation>
    <scope>NUCLEOTIDE SEQUENCE [LARGE SCALE GENOMIC DNA]</scope>
    <source>
        <strain evidence="3">zm-15</strain>
    </source>
</reference>
<evidence type="ECO:0000313" key="2">
    <source>
        <dbReference type="EMBL" id="QIB90125.1"/>
    </source>
</evidence>
<dbReference type="GeneID" id="44086012"/>
<dbReference type="CDD" id="cd02042">
    <property type="entry name" value="ParAB_family"/>
    <property type="match status" value="1"/>
</dbReference>
<dbReference type="PANTHER" id="PTHR13696">
    <property type="entry name" value="P-LOOP CONTAINING NUCLEOSIDE TRIPHOSPHATE HYDROLASE"/>
    <property type="match status" value="1"/>
</dbReference>
<dbReference type="Proteomes" id="UP000467371">
    <property type="component" value="Chromosome"/>
</dbReference>
<evidence type="ECO:0000259" key="1">
    <source>
        <dbReference type="Pfam" id="PF13614"/>
    </source>
</evidence>
<accession>A0A6C0VG34</accession>
<dbReference type="RefSeq" id="WP_204357453.1">
    <property type="nucleotide sequence ID" value="NZ_CP042908.1"/>
</dbReference>
<dbReference type="PANTHER" id="PTHR13696:SF52">
    <property type="entry name" value="PARA FAMILY PROTEIN CT_582"/>
    <property type="match status" value="1"/>
</dbReference>
<proteinExistence type="predicted"/>
<evidence type="ECO:0000313" key="3">
    <source>
        <dbReference type="Proteomes" id="UP000467371"/>
    </source>
</evidence>
<dbReference type="AlphaFoldDB" id="A0A6C0VG34"/>
<sequence>MNKIISVTNSKGGCGKTMTAVNVAAGLALLKKKVLFIDMDPARDASRTLLPDDTNVIETTRSIFVGIPIIKCIYQSTIHGLDIVPANKFLENVEQSCSTRTDRYSILKKAVHSKDVSDYDYIIIDTPPSLGFLIYNALVAADKLIIPIHGVFGIKGFAAFASEIAEFASNPDGSLKIDSVVMTMEENTKLCKEIRATAEQALGDKVCKIGIPKSVKYDEASGNKTSIYGYAPGSSASIQHMKLVDELLEKWETM</sequence>
<feature type="domain" description="AAA" evidence="1">
    <location>
        <begin position="3"/>
        <end position="176"/>
    </location>
</feature>
<protein>
    <submittedName>
        <fullName evidence="2">ParA family protein</fullName>
    </submittedName>
</protein>
<dbReference type="SUPFAM" id="SSF52540">
    <property type="entry name" value="P-loop containing nucleoside triphosphate hydrolases"/>
    <property type="match status" value="1"/>
</dbReference>
<dbReference type="Pfam" id="PF13614">
    <property type="entry name" value="AAA_31"/>
    <property type="match status" value="1"/>
</dbReference>